<dbReference type="SMART" id="SM00612">
    <property type="entry name" value="Kelch"/>
    <property type="match status" value="5"/>
</dbReference>
<dbReference type="InterPro" id="IPR006652">
    <property type="entry name" value="Kelch_1"/>
</dbReference>
<evidence type="ECO:0000313" key="3">
    <source>
        <dbReference type="Proteomes" id="UP000800097"/>
    </source>
</evidence>
<dbReference type="Proteomes" id="UP000800097">
    <property type="component" value="Unassembled WGS sequence"/>
</dbReference>
<keyword evidence="1" id="KW-0732">Signal</keyword>
<dbReference type="AlphaFoldDB" id="A0A6A6JNG7"/>
<organism evidence="2 3">
    <name type="scientific">Westerdykella ornata</name>
    <dbReference type="NCBI Taxonomy" id="318751"/>
    <lineage>
        <taxon>Eukaryota</taxon>
        <taxon>Fungi</taxon>
        <taxon>Dikarya</taxon>
        <taxon>Ascomycota</taxon>
        <taxon>Pezizomycotina</taxon>
        <taxon>Dothideomycetes</taxon>
        <taxon>Pleosporomycetidae</taxon>
        <taxon>Pleosporales</taxon>
        <taxon>Sporormiaceae</taxon>
        <taxon>Westerdykella</taxon>
    </lineage>
</organism>
<evidence type="ECO:0000313" key="2">
    <source>
        <dbReference type="EMBL" id="KAF2278161.1"/>
    </source>
</evidence>
<proteinExistence type="predicted"/>
<dbReference type="RefSeq" id="XP_033655700.1">
    <property type="nucleotide sequence ID" value="XM_033797931.1"/>
</dbReference>
<evidence type="ECO:0000256" key="1">
    <source>
        <dbReference type="SAM" id="SignalP"/>
    </source>
</evidence>
<dbReference type="PANTHER" id="PTHR46407:SF3">
    <property type="entry name" value="OS02G0208700 PROTEIN"/>
    <property type="match status" value="1"/>
</dbReference>
<dbReference type="PANTHER" id="PTHR46407">
    <property type="entry name" value="OS02G0208700 PROTEIN"/>
    <property type="match status" value="1"/>
</dbReference>
<reference evidence="2" key="1">
    <citation type="journal article" date="2020" name="Stud. Mycol.">
        <title>101 Dothideomycetes genomes: a test case for predicting lifestyles and emergence of pathogens.</title>
        <authorList>
            <person name="Haridas S."/>
            <person name="Albert R."/>
            <person name="Binder M."/>
            <person name="Bloem J."/>
            <person name="Labutti K."/>
            <person name="Salamov A."/>
            <person name="Andreopoulos B."/>
            <person name="Baker S."/>
            <person name="Barry K."/>
            <person name="Bills G."/>
            <person name="Bluhm B."/>
            <person name="Cannon C."/>
            <person name="Castanera R."/>
            <person name="Culley D."/>
            <person name="Daum C."/>
            <person name="Ezra D."/>
            <person name="Gonzalez J."/>
            <person name="Henrissat B."/>
            <person name="Kuo A."/>
            <person name="Liang C."/>
            <person name="Lipzen A."/>
            <person name="Lutzoni F."/>
            <person name="Magnuson J."/>
            <person name="Mondo S."/>
            <person name="Nolan M."/>
            <person name="Ohm R."/>
            <person name="Pangilinan J."/>
            <person name="Park H.-J."/>
            <person name="Ramirez L."/>
            <person name="Alfaro M."/>
            <person name="Sun H."/>
            <person name="Tritt A."/>
            <person name="Yoshinaga Y."/>
            <person name="Zwiers L.-H."/>
            <person name="Turgeon B."/>
            <person name="Goodwin S."/>
            <person name="Spatafora J."/>
            <person name="Crous P."/>
            <person name="Grigoriev I."/>
        </authorList>
    </citation>
    <scope>NUCLEOTIDE SEQUENCE</scope>
    <source>
        <strain evidence="2">CBS 379.55</strain>
    </source>
</reference>
<dbReference type="GeneID" id="54551106"/>
<dbReference type="Gene3D" id="2.120.10.80">
    <property type="entry name" value="Kelch-type beta propeller"/>
    <property type="match status" value="2"/>
</dbReference>
<dbReference type="Pfam" id="PF24681">
    <property type="entry name" value="Kelch_KLHDC2_KLHL20_DRC7"/>
    <property type="match status" value="1"/>
</dbReference>
<feature type="chain" id="PRO_5025369662" evidence="1">
    <location>
        <begin position="22"/>
        <end position="344"/>
    </location>
</feature>
<keyword evidence="3" id="KW-1185">Reference proteome</keyword>
<dbReference type="GO" id="GO:2000762">
    <property type="term" value="P:regulation of phenylpropanoid metabolic process"/>
    <property type="evidence" value="ECO:0007669"/>
    <property type="project" value="InterPro"/>
</dbReference>
<name>A0A6A6JNG7_WESOR</name>
<dbReference type="EMBL" id="ML986488">
    <property type="protein sequence ID" value="KAF2278161.1"/>
    <property type="molecule type" value="Genomic_DNA"/>
</dbReference>
<sequence length="344" mass="36863">MHSLGLFTIIALISSLHVSFGVPTKQGKWTPLANITVAPRQEHTTVFLPPSTIAILGGIVPDGDSIATTDLVQSYSIPDNTWKTVAPVPRPINHVNAAVVNGKIYVLGALADASDGSRSWTAVGDSWLYNPESNRWNAIPPMPPGQEAGSAAVGVYDGKIFLAGGMKLLELEGERRQDTVDTVSVYDTKSSKWLDVPEAAKRVPGRRDHAGAAVVGNKFYVLGGRNRGQVNVKDEVFILDLRNIEKGWTTSSARMPTARGGVAAGRIGNKVYTFGGEGNQQLESGVFNETEVYDAVRDSWEKLVPMRVPRHGSYAVGVGKDVYVPGGGLLFGGAPTAYFDKFTP</sequence>
<gene>
    <name evidence="2" type="ORF">EI97DRAFT_431433</name>
</gene>
<dbReference type="InterPro" id="IPR015915">
    <property type="entry name" value="Kelch-typ_b-propeller"/>
</dbReference>
<accession>A0A6A6JNG7</accession>
<dbReference type="InterPro" id="IPR044595">
    <property type="entry name" value="KMD1-4"/>
</dbReference>
<dbReference type="SUPFAM" id="SSF117281">
    <property type="entry name" value="Kelch motif"/>
    <property type="match status" value="1"/>
</dbReference>
<protein>
    <submittedName>
        <fullName evidence="2">Galactose oxidase</fullName>
    </submittedName>
</protein>
<feature type="signal peptide" evidence="1">
    <location>
        <begin position="1"/>
        <end position="21"/>
    </location>
</feature>
<dbReference type="OrthoDB" id="45365at2759"/>